<dbReference type="Pfam" id="PF00722">
    <property type="entry name" value="Glyco_hydro_16"/>
    <property type="match status" value="1"/>
</dbReference>
<proteinExistence type="predicted"/>
<evidence type="ECO:0000256" key="2">
    <source>
        <dbReference type="ARBA" id="ARBA00023043"/>
    </source>
</evidence>
<evidence type="ECO:0000256" key="1">
    <source>
        <dbReference type="ARBA" id="ARBA00022737"/>
    </source>
</evidence>
<dbReference type="SUPFAM" id="SSF49899">
    <property type="entry name" value="Concanavalin A-like lectins/glucanases"/>
    <property type="match status" value="1"/>
</dbReference>
<accession>A0A8H5JC58</accession>
<dbReference type="CDD" id="cd00413">
    <property type="entry name" value="Glyco_hydrolase_16"/>
    <property type="match status" value="1"/>
</dbReference>
<keyword evidence="2" id="KW-0040">ANK repeat</keyword>
<dbReference type="InterPro" id="IPR013320">
    <property type="entry name" value="ConA-like_dom_sf"/>
</dbReference>
<dbReference type="SMART" id="SM00248">
    <property type="entry name" value="ANK"/>
    <property type="match status" value="4"/>
</dbReference>
<evidence type="ECO:0000313" key="4">
    <source>
        <dbReference type="EMBL" id="KAF5552643.1"/>
    </source>
</evidence>
<dbReference type="GO" id="GO:0005975">
    <property type="term" value="P:carbohydrate metabolic process"/>
    <property type="evidence" value="ECO:0007669"/>
    <property type="project" value="InterPro"/>
</dbReference>
<dbReference type="SUPFAM" id="SSF48403">
    <property type="entry name" value="Ankyrin repeat"/>
    <property type="match status" value="1"/>
</dbReference>
<evidence type="ECO:0000259" key="3">
    <source>
        <dbReference type="PROSITE" id="PS51762"/>
    </source>
</evidence>
<dbReference type="Proteomes" id="UP000522262">
    <property type="component" value="Unassembled WGS sequence"/>
</dbReference>
<dbReference type="Gene3D" id="2.60.120.200">
    <property type="match status" value="1"/>
</dbReference>
<evidence type="ECO:0000313" key="5">
    <source>
        <dbReference type="Proteomes" id="UP000522262"/>
    </source>
</evidence>
<dbReference type="PANTHER" id="PTHR24189:SF50">
    <property type="entry name" value="ANKYRIN REPEAT AND SOCS BOX PROTEIN 2"/>
    <property type="match status" value="1"/>
</dbReference>
<feature type="domain" description="GH16" evidence="3">
    <location>
        <begin position="330"/>
        <end position="616"/>
    </location>
</feature>
<dbReference type="Pfam" id="PF00023">
    <property type="entry name" value="Ank"/>
    <property type="match status" value="1"/>
</dbReference>
<organism evidence="4 5">
    <name type="scientific">Fusarium mexicanum</name>
    <dbReference type="NCBI Taxonomy" id="751941"/>
    <lineage>
        <taxon>Eukaryota</taxon>
        <taxon>Fungi</taxon>
        <taxon>Dikarya</taxon>
        <taxon>Ascomycota</taxon>
        <taxon>Pezizomycotina</taxon>
        <taxon>Sordariomycetes</taxon>
        <taxon>Hypocreomycetidae</taxon>
        <taxon>Hypocreales</taxon>
        <taxon>Nectriaceae</taxon>
        <taxon>Fusarium</taxon>
        <taxon>Fusarium fujikuroi species complex</taxon>
    </lineage>
</organism>
<reference evidence="4 5" key="1">
    <citation type="submission" date="2020-05" db="EMBL/GenBank/DDBJ databases">
        <title>Identification and distribution of gene clusters putatively required for synthesis of sphingolipid metabolism inhibitors in phylogenetically diverse species of the filamentous fungus Fusarium.</title>
        <authorList>
            <person name="Kim H.-S."/>
            <person name="Busman M."/>
            <person name="Brown D.W."/>
            <person name="Divon H."/>
            <person name="Uhlig S."/>
            <person name="Proctor R.H."/>
        </authorList>
    </citation>
    <scope>NUCLEOTIDE SEQUENCE [LARGE SCALE GENOMIC DNA]</scope>
    <source>
        <strain evidence="4 5">NRRL 53147</strain>
    </source>
</reference>
<dbReference type="PANTHER" id="PTHR24189">
    <property type="entry name" value="MYOTROPHIN"/>
    <property type="match status" value="1"/>
</dbReference>
<keyword evidence="5" id="KW-1185">Reference proteome</keyword>
<gene>
    <name evidence="4" type="ORF">FMEXI_2794</name>
</gene>
<protein>
    <submittedName>
        <fullName evidence="4">Ankyrin</fullName>
    </submittedName>
</protein>
<dbReference type="PROSITE" id="PS51762">
    <property type="entry name" value="GH16_2"/>
    <property type="match status" value="1"/>
</dbReference>
<dbReference type="InterPro" id="IPR000757">
    <property type="entry name" value="Beta-glucanase-like"/>
</dbReference>
<dbReference type="InterPro" id="IPR036770">
    <property type="entry name" value="Ankyrin_rpt-contain_sf"/>
</dbReference>
<dbReference type="GO" id="GO:0004553">
    <property type="term" value="F:hydrolase activity, hydrolyzing O-glycosyl compounds"/>
    <property type="evidence" value="ECO:0007669"/>
    <property type="project" value="InterPro"/>
</dbReference>
<comment type="caution">
    <text evidence="4">The sequence shown here is derived from an EMBL/GenBank/DDBJ whole genome shotgun (WGS) entry which is preliminary data.</text>
</comment>
<dbReference type="InterPro" id="IPR050745">
    <property type="entry name" value="Multifunctional_regulatory"/>
</dbReference>
<name>A0A8H5JC58_9HYPO</name>
<dbReference type="AlphaFoldDB" id="A0A8H5JC58"/>
<dbReference type="EMBL" id="JAAOAM010000059">
    <property type="protein sequence ID" value="KAF5552643.1"/>
    <property type="molecule type" value="Genomic_DNA"/>
</dbReference>
<sequence>MAMSPYPNFRQRRNSIFIEPESPEGQRLTVVDTDGSKLYETFRFPLRTAIIEHDDTIALKKYLGNAPWAIKRGHPLGMGSDPFIIAATHGSLQSLRILLDHYAHFMKPSGKTDLDGRCYDVLNTAARCGQLEPADAFDLAVDTFDWRNNLDGKEAVINLLLDRGAHASDADYVWDFCDDPVTGEPKDKWIPKFMALNLVAEWAGPDLIRRLILSGADPNIKIMENKDDRVRTDITIISTASRCANVEALKVLLDCAGKVDGVVDAVSNRDSWESMPLHWACQVSTEGNPREMTTDVMREKLQRIITTVDLLLGCNSETINTQDMYGNTPLHYAAKTYSNCGRKYTAIYQFLLSMMSPGRRNLVFDEQFHTSTLDYCRWIPHYLPQWTTPPRSKARYVLEDSSLQLQIHADQPVWLPLDSNLRVSNIQTAVFSGTEGSSRGTHRHRDDLVVKTSQPTRKLYTPRAPARVEARLRARDDPTLMLAFWLVGIEDKEPSESGEICIAELFGDKVRRDTERDGAEISLGVKAHHDPALVDIMEKVILPGFDATDWHIYAAEWDETEVRIYVDDQLQKTCTQSIKYELQVMIDLFEFPLKEERMAANYPKCGDIGYVKGWEL</sequence>
<dbReference type="InterPro" id="IPR002110">
    <property type="entry name" value="Ankyrin_rpt"/>
</dbReference>
<dbReference type="Gene3D" id="1.25.40.20">
    <property type="entry name" value="Ankyrin repeat-containing domain"/>
    <property type="match status" value="1"/>
</dbReference>
<keyword evidence="1" id="KW-0677">Repeat</keyword>